<protein>
    <submittedName>
        <fullName evidence="2">Uncharacterized protein</fullName>
    </submittedName>
</protein>
<dbReference type="GO" id="GO:0010027">
    <property type="term" value="P:thylakoid membrane organization"/>
    <property type="evidence" value="ECO:0000318"/>
    <property type="project" value="GO_Central"/>
</dbReference>
<dbReference type="PANTHER" id="PTHR35757:SF1">
    <property type="entry name" value="THERMOSOME SUBUNIT GAMMA"/>
    <property type="match status" value="1"/>
</dbReference>
<evidence type="ECO:0000313" key="2">
    <source>
        <dbReference type="EMBL" id="EFJ38619.1"/>
    </source>
</evidence>
<dbReference type="OMA" id="YEKRLPW"/>
<organism evidence="3">
    <name type="scientific">Selaginella moellendorffii</name>
    <name type="common">Spikemoss</name>
    <dbReference type="NCBI Taxonomy" id="88036"/>
    <lineage>
        <taxon>Eukaryota</taxon>
        <taxon>Viridiplantae</taxon>
        <taxon>Streptophyta</taxon>
        <taxon>Embryophyta</taxon>
        <taxon>Tracheophyta</taxon>
        <taxon>Lycopodiopsida</taxon>
        <taxon>Selaginellales</taxon>
        <taxon>Selaginellaceae</taxon>
        <taxon>Selaginella</taxon>
    </lineage>
</organism>
<dbReference type="OrthoDB" id="45571at2759"/>
<sequence length="451" mass="50284">MAVTQYPPCAVFSSSTNRCRRAGGGKRRIARINVAAALAYGDWSGALPGELPGSSSARLNSISDFTRFLDKGDQGAELQTAIVSYAAPKKNMWSLFQPQVQIDLVAAVHIADKEYFRALQNELDAYDAVLYEMVAEKGKNWKGRGRWKPPNRKSQGKNSRKNRSFSFVGAIQRLMAQVLSLDFQLECMDYQKDNWYHADLDFETFQDLQRRKGESLFGFATEMTKISTAALSAAALARTDLDQWRGKLLWASRVFPMPLLGLFVIEGVCAPPDAPLSSSPEMKALFNLELAAATKLFLAKQLSTDLTEGAFSLLKDSVIIGERNSVAMRELEAAIAEGCEKIAIFYGSGHLPDMDSRLRSLGFFPQRLKWQTAWSIQSTTRRSSSEKNDNVFSLATLTKITNWPLNRYETLALILFSSVLAVDLWFWEACLETINESGNHLLQLIASSVQI</sequence>
<dbReference type="KEGG" id="smo:SELMODRAFT_164116"/>
<accession>D8QMP9</accession>
<gene>
    <name evidence="2" type="ORF">SELMODRAFT_164116</name>
</gene>
<dbReference type="AlphaFoldDB" id="D8QMP9"/>
<dbReference type="InParanoid" id="D8QMP9"/>
<dbReference type="EMBL" id="GL377565">
    <property type="protein sequence ID" value="EFJ38619.1"/>
    <property type="molecule type" value="Genomic_DNA"/>
</dbReference>
<dbReference type="PANTHER" id="PTHR35757">
    <property type="entry name" value="THERMOSOME SUBUNIT GAMMA"/>
    <property type="match status" value="1"/>
</dbReference>
<feature type="region of interest" description="Disordered" evidence="1">
    <location>
        <begin position="141"/>
        <end position="161"/>
    </location>
</feature>
<dbReference type="Proteomes" id="UP000001514">
    <property type="component" value="Unassembled WGS sequence"/>
</dbReference>
<evidence type="ECO:0000256" key="1">
    <source>
        <dbReference type="SAM" id="MobiDB-lite"/>
    </source>
</evidence>
<proteinExistence type="predicted"/>
<keyword evidence="3" id="KW-1185">Reference proteome</keyword>
<dbReference type="Gramene" id="EFJ38619">
    <property type="protein sequence ID" value="EFJ38619"/>
    <property type="gene ID" value="SELMODRAFT_164116"/>
</dbReference>
<dbReference type="eggNOG" id="ENOG502QQBM">
    <property type="taxonomic scope" value="Eukaryota"/>
</dbReference>
<dbReference type="GO" id="GO:0009570">
    <property type="term" value="C:chloroplast stroma"/>
    <property type="evidence" value="ECO:0000318"/>
    <property type="project" value="GO_Central"/>
</dbReference>
<dbReference type="FunCoup" id="D8QMP9">
    <property type="interactions" value="1056"/>
</dbReference>
<reference evidence="2 3" key="1">
    <citation type="journal article" date="2011" name="Science">
        <title>The Selaginella genome identifies genetic changes associated with the evolution of vascular plants.</title>
        <authorList>
            <person name="Banks J.A."/>
            <person name="Nishiyama T."/>
            <person name="Hasebe M."/>
            <person name="Bowman J.L."/>
            <person name="Gribskov M."/>
            <person name="dePamphilis C."/>
            <person name="Albert V.A."/>
            <person name="Aono N."/>
            <person name="Aoyama T."/>
            <person name="Ambrose B.A."/>
            <person name="Ashton N.W."/>
            <person name="Axtell M.J."/>
            <person name="Barker E."/>
            <person name="Barker M.S."/>
            <person name="Bennetzen J.L."/>
            <person name="Bonawitz N.D."/>
            <person name="Chapple C."/>
            <person name="Cheng C."/>
            <person name="Correa L.G."/>
            <person name="Dacre M."/>
            <person name="DeBarry J."/>
            <person name="Dreyer I."/>
            <person name="Elias M."/>
            <person name="Engstrom E.M."/>
            <person name="Estelle M."/>
            <person name="Feng L."/>
            <person name="Finet C."/>
            <person name="Floyd S.K."/>
            <person name="Frommer W.B."/>
            <person name="Fujita T."/>
            <person name="Gramzow L."/>
            <person name="Gutensohn M."/>
            <person name="Harholt J."/>
            <person name="Hattori M."/>
            <person name="Heyl A."/>
            <person name="Hirai T."/>
            <person name="Hiwatashi Y."/>
            <person name="Ishikawa M."/>
            <person name="Iwata M."/>
            <person name="Karol K.G."/>
            <person name="Koehler B."/>
            <person name="Kolukisaoglu U."/>
            <person name="Kubo M."/>
            <person name="Kurata T."/>
            <person name="Lalonde S."/>
            <person name="Li K."/>
            <person name="Li Y."/>
            <person name="Litt A."/>
            <person name="Lyons E."/>
            <person name="Manning G."/>
            <person name="Maruyama T."/>
            <person name="Michael T.P."/>
            <person name="Mikami K."/>
            <person name="Miyazaki S."/>
            <person name="Morinaga S."/>
            <person name="Murata T."/>
            <person name="Mueller-Roeber B."/>
            <person name="Nelson D.R."/>
            <person name="Obara M."/>
            <person name="Oguri Y."/>
            <person name="Olmstead R.G."/>
            <person name="Onodera N."/>
            <person name="Petersen B.L."/>
            <person name="Pils B."/>
            <person name="Prigge M."/>
            <person name="Rensing S.A."/>
            <person name="Riano-Pachon D.M."/>
            <person name="Roberts A.W."/>
            <person name="Sato Y."/>
            <person name="Scheller H.V."/>
            <person name="Schulz B."/>
            <person name="Schulz C."/>
            <person name="Shakirov E.V."/>
            <person name="Shibagaki N."/>
            <person name="Shinohara N."/>
            <person name="Shippen D.E."/>
            <person name="Soerensen I."/>
            <person name="Sotooka R."/>
            <person name="Sugimoto N."/>
            <person name="Sugita M."/>
            <person name="Sumikawa N."/>
            <person name="Tanurdzic M."/>
            <person name="Theissen G."/>
            <person name="Ulvskov P."/>
            <person name="Wakazuki S."/>
            <person name="Weng J.K."/>
            <person name="Willats W.W."/>
            <person name="Wipf D."/>
            <person name="Wolf P.G."/>
            <person name="Yang L."/>
            <person name="Zimmer A.D."/>
            <person name="Zhu Q."/>
            <person name="Mitros T."/>
            <person name="Hellsten U."/>
            <person name="Loque D."/>
            <person name="Otillar R."/>
            <person name="Salamov A."/>
            <person name="Schmutz J."/>
            <person name="Shapiro H."/>
            <person name="Lindquist E."/>
            <person name="Lucas S."/>
            <person name="Rokhsar D."/>
            <person name="Grigoriev I.V."/>
        </authorList>
    </citation>
    <scope>NUCLEOTIDE SEQUENCE [LARGE SCALE GENOMIC DNA]</scope>
</reference>
<name>D8QMP9_SELML</name>
<dbReference type="HOGENOM" id="CLU_035945_1_0_1"/>
<evidence type="ECO:0000313" key="3">
    <source>
        <dbReference type="Proteomes" id="UP000001514"/>
    </source>
</evidence>